<dbReference type="Pfam" id="PF02837">
    <property type="entry name" value="Glyco_hydro_2_N"/>
    <property type="match status" value="1"/>
</dbReference>
<proteinExistence type="inferred from homology"/>
<dbReference type="InterPro" id="IPR006101">
    <property type="entry name" value="Glyco_hydro_2"/>
</dbReference>
<feature type="domain" description="Glycoside hydrolase family 2 catalytic" evidence="3">
    <location>
        <begin position="263"/>
        <end position="475"/>
    </location>
</feature>
<dbReference type="InterPro" id="IPR036156">
    <property type="entry name" value="Beta-gal/glucu_dom_sf"/>
</dbReference>
<dbReference type="GO" id="GO:0004553">
    <property type="term" value="F:hydrolase activity, hydrolyzing O-glycosyl compounds"/>
    <property type="evidence" value="ECO:0007669"/>
    <property type="project" value="InterPro"/>
</dbReference>
<protein>
    <submittedName>
        <fullName evidence="5">Beta-galactosidase/beta-glucuronidase</fullName>
    </submittedName>
</protein>
<dbReference type="OrthoDB" id="9762066at2"/>
<dbReference type="Gene3D" id="3.20.20.80">
    <property type="entry name" value="Glycosidases"/>
    <property type="match status" value="1"/>
</dbReference>
<dbReference type="InterPro" id="IPR006103">
    <property type="entry name" value="Glyco_hydro_2_cat"/>
</dbReference>
<dbReference type="RefSeq" id="WP_093051307.1">
    <property type="nucleotide sequence ID" value="NZ_FOGT01000007.1"/>
</dbReference>
<dbReference type="Gene3D" id="2.60.120.260">
    <property type="entry name" value="Galactose-binding domain-like"/>
    <property type="match status" value="1"/>
</dbReference>
<dbReference type="PANTHER" id="PTHR42732:SF2">
    <property type="entry name" value="BETA-MANNOSIDASE"/>
    <property type="match status" value="1"/>
</dbReference>
<reference evidence="6" key="1">
    <citation type="submission" date="2016-10" db="EMBL/GenBank/DDBJ databases">
        <authorList>
            <person name="Varghese N."/>
            <person name="Submissions S."/>
        </authorList>
    </citation>
    <scope>NUCLEOTIDE SEQUENCE [LARGE SCALE GENOMIC DNA]</scope>
    <source>
        <strain evidence="6">S9</strain>
    </source>
</reference>
<dbReference type="STRING" id="1601833.SAMN05518684_10770"/>
<dbReference type="InterPro" id="IPR008979">
    <property type="entry name" value="Galactose-bd-like_sf"/>
</dbReference>
<dbReference type="InterPro" id="IPR006102">
    <property type="entry name" value="Ig-like_GH2"/>
</dbReference>
<dbReference type="GO" id="GO:0005975">
    <property type="term" value="P:carbohydrate metabolic process"/>
    <property type="evidence" value="ECO:0007669"/>
    <property type="project" value="InterPro"/>
</dbReference>
<dbReference type="InterPro" id="IPR017853">
    <property type="entry name" value="GH"/>
</dbReference>
<evidence type="ECO:0000256" key="1">
    <source>
        <dbReference type="ARBA" id="ARBA00007401"/>
    </source>
</evidence>
<dbReference type="PRINTS" id="PR00132">
    <property type="entry name" value="GLHYDRLASE2"/>
</dbReference>
<sequence>MEKKIDLNGVWKFNKDPAQTGERESWQEGLPQGMEVTVPHIWQTEGGSLLHYTGMAWYEKEVSIDQPGTGKKIHLHFAAVDYEAMVWINGKYAGSHEGGFTPFSIDITDKLNETGQQRIVVRVYDPQDNAEIPIGKQGSWYTRVSGIWQDVWLEINEELFIESIHVTPDCDNEEAKVTVTLSEKPLEPVLAHISCTPYPDDSDKDQATRLEVTLPEKKNTFAFSMKGAEQWSPDHPALYEIKAGIKNGEEDSAVFGMRHISFSEGTLYLNGKPLYLRGALDQAYYPDTIYSAPSDEYIINEIKQAKKMGLNMLRKHIKIELPRYLYWADRLGMLIWAEPPNYIKWTKQGTKRFEQDLEAMIQRDYNHPSIIIWSLYNEEWGLEWTLSKDEEKQTHVEELFDRVKQMDPSRLICDNSGWIHVKTDINDYHRYFTMPEQKEEWEKDLDTFIVGDKTLNFVDGFESRQEPVIVSEFGMWGLPDVEKLFKHYGGEPWWFQNQGDETHNEDYKSPKTAEVNFQRFQFDHMFKDFNELTDVSRKRMFRGIKSLIQEMRKRKDLSGYVVTEFTDVEWETNGWLDYLRQPKFKPEEMRTFNGEVIVVPEVSKRNAWCGDTLVIDLYFSNHSHHSLKGDVHWGIPGTDLKGSFPVHLNAEPVTELKEAIRFSVPEVTGPELKDLRLQFVENGGNNCEVTEELMFAPKVKNLSCRFYPAALSSETVQAFEQMGGTAVDSVSEAEVILAAEWTPEAAQGTREGKTVVFFAEQGDEIPNKGYYSFKQLPPGESWQRSSSMQAVNKTFFGEVPIRKELGWEMEGLYPDCIIPFTDYSKEGGRTVYLFGNPHYAETSDILGVYFEGWIGQVGGSFIKQSVGTGTVYVTTWKLLENLTSQPLAGHIIKQVID</sequence>
<name>A0A1H9UA95_9BACI</name>
<evidence type="ECO:0000313" key="6">
    <source>
        <dbReference type="Proteomes" id="UP000198571"/>
    </source>
</evidence>
<dbReference type="InterPro" id="IPR006104">
    <property type="entry name" value="Glyco_hydro_2_N"/>
</dbReference>
<evidence type="ECO:0000259" key="4">
    <source>
        <dbReference type="Pfam" id="PF02837"/>
    </source>
</evidence>
<dbReference type="SUPFAM" id="SSF51445">
    <property type="entry name" value="(Trans)glycosidases"/>
    <property type="match status" value="1"/>
</dbReference>
<evidence type="ECO:0000259" key="2">
    <source>
        <dbReference type="Pfam" id="PF00703"/>
    </source>
</evidence>
<keyword evidence="6" id="KW-1185">Reference proteome</keyword>
<dbReference type="Proteomes" id="UP000198571">
    <property type="component" value="Unassembled WGS sequence"/>
</dbReference>
<dbReference type="AlphaFoldDB" id="A0A1H9UA95"/>
<dbReference type="PANTHER" id="PTHR42732">
    <property type="entry name" value="BETA-GALACTOSIDASE"/>
    <property type="match status" value="1"/>
</dbReference>
<organism evidence="5 6">
    <name type="scientific">Salipaludibacillus aurantiacus</name>
    <dbReference type="NCBI Taxonomy" id="1601833"/>
    <lineage>
        <taxon>Bacteria</taxon>
        <taxon>Bacillati</taxon>
        <taxon>Bacillota</taxon>
        <taxon>Bacilli</taxon>
        <taxon>Bacillales</taxon>
        <taxon>Bacillaceae</taxon>
    </lineage>
</organism>
<feature type="domain" description="Glycoside hydrolase family 2 immunoglobulin-like beta-sandwich" evidence="2">
    <location>
        <begin position="160"/>
        <end position="258"/>
    </location>
</feature>
<comment type="similarity">
    <text evidence="1">Belongs to the glycosyl hydrolase 2 family.</text>
</comment>
<dbReference type="Pfam" id="PF02836">
    <property type="entry name" value="Glyco_hydro_2_C"/>
    <property type="match status" value="1"/>
</dbReference>
<accession>A0A1H9UA95</accession>
<dbReference type="SUPFAM" id="SSF49785">
    <property type="entry name" value="Galactose-binding domain-like"/>
    <property type="match status" value="1"/>
</dbReference>
<dbReference type="InterPro" id="IPR051913">
    <property type="entry name" value="GH2_Domain-Containing"/>
</dbReference>
<evidence type="ECO:0000313" key="5">
    <source>
        <dbReference type="EMBL" id="SES06252.1"/>
    </source>
</evidence>
<gene>
    <name evidence="5" type="ORF">SAMN05518684_10770</name>
</gene>
<evidence type="ECO:0000259" key="3">
    <source>
        <dbReference type="Pfam" id="PF02836"/>
    </source>
</evidence>
<dbReference type="SUPFAM" id="SSF49303">
    <property type="entry name" value="beta-Galactosidase/glucuronidase domain"/>
    <property type="match status" value="1"/>
</dbReference>
<feature type="domain" description="Glycosyl hydrolases family 2 sugar binding" evidence="4">
    <location>
        <begin position="6"/>
        <end position="153"/>
    </location>
</feature>
<dbReference type="Pfam" id="PF00703">
    <property type="entry name" value="Glyco_hydro_2"/>
    <property type="match status" value="1"/>
</dbReference>
<dbReference type="EMBL" id="FOGT01000007">
    <property type="protein sequence ID" value="SES06252.1"/>
    <property type="molecule type" value="Genomic_DNA"/>
</dbReference>